<dbReference type="InterPro" id="IPR036305">
    <property type="entry name" value="RGS_sf"/>
</dbReference>
<accession>A0A1J1ILQ7</accession>
<dbReference type="PANTHER" id="PTHR13155:SF1">
    <property type="entry name" value="A-KINASE ANCHOR PROTEIN 10, MITOCHONDRIAL"/>
    <property type="match status" value="1"/>
</dbReference>
<feature type="domain" description="RGS" evidence="1">
    <location>
        <begin position="52"/>
        <end position="301"/>
    </location>
</feature>
<evidence type="ECO:0000313" key="2">
    <source>
        <dbReference type="EMBL" id="CRL01096.1"/>
    </source>
</evidence>
<proteinExistence type="predicted"/>
<sequence length="634" mass="73165">MFKFLKNENKKKITDDNDPNDKTCTLEEVENIFCDSEPDSESVSSQIRLHRNINDILNDRTTLSFFIQYLETKSSLSFVKFWLDLEAFKALQNGHTPLLRLESRSSNYNSKAEVKHLLSNSNDDCCEINHDIEDCISVSTTSFTESNIDETEETATNICTDEVDHSKVVYNDDLERMTQSLTDDEKSKICEKNRKKEEEVAGVGDTELNKKKKLQPSILEDALRIYRKYLVTDSVYQVELPAEYLSKLSLALCDSEESEDKDEEKNTLLDAFEDAQKYVVDMMEKDFLSDFLESSFYSKYTVDVLTSESLSLREILYSESALFFFMEFLEQDKENCKLPYLEFWLSATNFQKQKNQHHELDIQQLKSDALVIYEKWFSLQAKTPLNFSNGIRTKVEEGICTIDSSITQCFDLPIKIVEIYLDRCCFKKFVKSQLFFKHLSEVINKIDGNAVNKSNNGIIRRNSSLSLNFPTKSRHRRVNSDIVEKKTIPRSISTQNTLLAGLDHKKNKNTTDLHIDSRQLADPDLLWRRKSSVNGLFFGRVDAFGRYERDFDLPSGSTSIPSSKSLFHLQRSSIDVDDPQTLLELDSTQNRFKNAVRKFVHLPEDSVQQEIAWQVAAMIVKDVTNITMHNNKSS</sequence>
<name>A0A1J1ILQ7_9DIPT</name>
<protein>
    <submittedName>
        <fullName evidence="2">CLUMA_CG014429, isoform A</fullName>
    </submittedName>
</protein>
<dbReference type="EMBL" id="CVRI01000055">
    <property type="protein sequence ID" value="CRL01096.1"/>
    <property type="molecule type" value="Genomic_DNA"/>
</dbReference>
<evidence type="ECO:0000259" key="1">
    <source>
        <dbReference type="PROSITE" id="PS50132"/>
    </source>
</evidence>
<organism evidence="2 3">
    <name type="scientific">Clunio marinus</name>
    <dbReference type="NCBI Taxonomy" id="568069"/>
    <lineage>
        <taxon>Eukaryota</taxon>
        <taxon>Metazoa</taxon>
        <taxon>Ecdysozoa</taxon>
        <taxon>Arthropoda</taxon>
        <taxon>Hexapoda</taxon>
        <taxon>Insecta</taxon>
        <taxon>Pterygota</taxon>
        <taxon>Neoptera</taxon>
        <taxon>Endopterygota</taxon>
        <taxon>Diptera</taxon>
        <taxon>Nematocera</taxon>
        <taxon>Chironomoidea</taxon>
        <taxon>Chironomidae</taxon>
        <taxon>Clunio</taxon>
    </lineage>
</organism>
<dbReference type="SMART" id="SM00315">
    <property type="entry name" value="RGS"/>
    <property type="match status" value="2"/>
</dbReference>
<reference evidence="2 3" key="1">
    <citation type="submission" date="2015-04" db="EMBL/GenBank/DDBJ databases">
        <authorList>
            <person name="Syromyatnikov M.Y."/>
            <person name="Popov V.N."/>
        </authorList>
    </citation>
    <scope>NUCLEOTIDE SEQUENCE [LARGE SCALE GENOMIC DNA]</scope>
</reference>
<dbReference type="AlphaFoldDB" id="A0A1J1ILQ7"/>
<dbReference type="SUPFAM" id="SSF48097">
    <property type="entry name" value="Regulator of G-protein signaling, RGS"/>
    <property type="match status" value="2"/>
</dbReference>
<gene>
    <name evidence="2" type="ORF">CLUMA_CG014429</name>
</gene>
<dbReference type="OrthoDB" id="5584247at2759"/>
<dbReference type="PANTHER" id="PTHR13155">
    <property type="entry name" value="A-KINASE ANCHOR PROTEINS"/>
    <property type="match status" value="1"/>
</dbReference>
<dbReference type="GO" id="GO:0005886">
    <property type="term" value="C:plasma membrane"/>
    <property type="evidence" value="ECO:0007669"/>
    <property type="project" value="TreeGrafter"/>
</dbReference>
<dbReference type="InterPro" id="IPR052246">
    <property type="entry name" value="Cell_Polariz_PKAAnc"/>
</dbReference>
<dbReference type="InterPro" id="IPR044926">
    <property type="entry name" value="RGS_subdomain_2"/>
</dbReference>
<keyword evidence="3" id="KW-1185">Reference proteome</keyword>
<dbReference type="InterPro" id="IPR016137">
    <property type="entry name" value="RGS"/>
</dbReference>
<dbReference type="Gene3D" id="1.10.167.10">
    <property type="entry name" value="Regulator of G-protein Signalling 4, domain 2"/>
    <property type="match status" value="2"/>
</dbReference>
<dbReference type="PROSITE" id="PS50132">
    <property type="entry name" value="RGS"/>
    <property type="match status" value="2"/>
</dbReference>
<dbReference type="GO" id="GO:0008104">
    <property type="term" value="P:intracellular protein localization"/>
    <property type="evidence" value="ECO:0007669"/>
    <property type="project" value="TreeGrafter"/>
</dbReference>
<evidence type="ECO:0000313" key="3">
    <source>
        <dbReference type="Proteomes" id="UP000183832"/>
    </source>
</evidence>
<dbReference type="Proteomes" id="UP000183832">
    <property type="component" value="Unassembled WGS sequence"/>
</dbReference>
<dbReference type="GO" id="GO:0005739">
    <property type="term" value="C:mitochondrion"/>
    <property type="evidence" value="ECO:0007669"/>
    <property type="project" value="TreeGrafter"/>
</dbReference>
<dbReference type="Pfam" id="PF00615">
    <property type="entry name" value="RGS"/>
    <property type="match status" value="3"/>
</dbReference>
<dbReference type="STRING" id="568069.A0A1J1ILQ7"/>
<feature type="domain" description="RGS" evidence="1">
    <location>
        <begin position="311"/>
        <end position="439"/>
    </location>
</feature>